<evidence type="ECO:0000256" key="1">
    <source>
        <dbReference type="ARBA" id="ARBA00023157"/>
    </source>
</evidence>
<keyword evidence="2" id="KW-0720">Serine protease</keyword>
<dbReference type="Proteomes" id="UP001162162">
    <property type="component" value="Unassembled WGS sequence"/>
</dbReference>
<sequence>MSIMLQQWLEALASPLCALFRASLALSYVCATRTLYEVCKLSNETGNVALDLATPRRRDLEGRVILLFNEITDLWCSVSESTCGIPLGNQNLLEDDRVVGGYDVGYYRYPWYATLIRYNQVVCGGVLIGPRTVLTAAHCYKEFLDLSSMGYLRLESIYTVKLGVYNVCTSESSQREKPYYDICMLTLAADTSDYQPICLPKYALKKKPNEASVPGLGTLRYQGRMPCTVHEARLLIYDDKECHDMIYRTGNDPKQIKNAFCAGYLQGGTDTCQGDSGGPLQSMNKNGQYVLLGNIIFDCQVSTVHQE</sequence>
<dbReference type="InterPro" id="IPR033116">
    <property type="entry name" value="TRYPSIN_SER"/>
</dbReference>
<dbReference type="InterPro" id="IPR009003">
    <property type="entry name" value="Peptidase_S1_PA"/>
</dbReference>
<gene>
    <name evidence="4" type="ORF">NQ318_013822</name>
</gene>
<dbReference type="PRINTS" id="PR00722">
    <property type="entry name" value="CHYMOTRYPSIN"/>
</dbReference>
<dbReference type="PANTHER" id="PTHR24253">
    <property type="entry name" value="TRANSMEMBRANE PROTEASE SERINE"/>
    <property type="match status" value="1"/>
</dbReference>
<dbReference type="PROSITE" id="PS50240">
    <property type="entry name" value="TRYPSIN_DOM"/>
    <property type="match status" value="1"/>
</dbReference>
<dbReference type="Gene3D" id="2.40.10.10">
    <property type="entry name" value="Trypsin-like serine proteases"/>
    <property type="match status" value="1"/>
</dbReference>
<dbReference type="EMBL" id="JAPWTK010000008">
    <property type="protein sequence ID" value="KAJ8960534.1"/>
    <property type="molecule type" value="Genomic_DNA"/>
</dbReference>
<dbReference type="PROSITE" id="PS00135">
    <property type="entry name" value="TRYPSIN_SER"/>
    <property type="match status" value="1"/>
</dbReference>
<dbReference type="SMART" id="SM00020">
    <property type="entry name" value="Tryp_SPc"/>
    <property type="match status" value="1"/>
</dbReference>
<keyword evidence="2" id="KW-0378">Hydrolase</keyword>
<protein>
    <recommendedName>
        <fullName evidence="3">Peptidase S1 domain-containing protein</fullName>
    </recommendedName>
</protein>
<evidence type="ECO:0000256" key="2">
    <source>
        <dbReference type="RuleBase" id="RU363034"/>
    </source>
</evidence>
<dbReference type="InterPro" id="IPR018114">
    <property type="entry name" value="TRYPSIN_HIS"/>
</dbReference>
<evidence type="ECO:0000313" key="4">
    <source>
        <dbReference type="EMBL" id="KAJ8960534.1"/>
    </source>
</evidence>
<keyword evidence="5" id="KW-1185">Reference proteome</keyword>
<organism evidence="4 5">
    <name type="scientific">Aromia moschata</name>
    <dbReference type="NCBI Taxonomy" id="1265417"/>
    <lineage>
        <taxon>Eukaryota</taxon>
        <taxon>Metazoa</taxon>
        <taxon>Ecdysozoa</taxon>
        <taxon>Arthropoda</taxon>
        <taxon>Hexapoda</taxon>
        <taxon>Insecta</taxon>
        <taxon>Pterygota</taxon>
        <taxon>Neoptera</taxon>
        <taxon>Endopterygota</taxon>
        <taxon>Coleoptera</taxon>
        <taxon>Polyphaga</taxon>
        <taxon>Cucujiformia</taxon>
        <taxon>Chrysomeloidea</taxon>
        <taxon>Cerambycidae</taxon>
        <taxon>Cerambycinae</taxon>
        <taxon>Callichromatini</taxon>
        <taxon>Aromia</taxon>
    </lineage>
</organism>
<evidence type="ECO:0000313" key="5">
    <source>
        <dbReference type="Proteomes" id="UP001162162"/>
    </source>
</evidence>
<feature type="domain" description="Peptidase S1" evidence="3">
    <location>
        <begin position="98"/>
        <end position="299"/>
    </location>
</feature>
<accession>A0AAV8Z8D6</accession>
<reference evidence="4" key="1">
    <citation type="journal article" date="2023" name="Insect Mol. Biol.">
        <title>Genome sequencing provides insights into the evolution of gene families encoding plant cell wall-degrading enzymes in longhorned beetles.</title>
        <authorList>
            <person name="Shin N.R."/>
            <person name="Okamura Y."/>
            <person name="Kirsch R."/>
            <person name="Pauchet Y."/>
        </authorList>
    </citation>
    <scope>NUCLEOTIDE SEQUENCE</scope>
    <source>
        <strain evidence="4">AMC_N1</strain>
    </source>
</reference>
<proteinExistence type="predicted"/>
<dbReference type="PROSITE" id="PS00134">
    <property type="entry name" value="TRYPSIN_HIS"/>
    <property type="match status" value="1"/>
</dbReference>
<comment type="caution">
    <text evidence="4">The sequence shown here is derived from an EMBL/GenBank/DDBJ whole genome shotgun (WGS) entry which is preliminary data.</text>
</comment>
<dbReference type="SUPFAM" id="SSF50494">
    <property type="entry name" value="Trypsin-like serine proteases"/>
    <property type="match status" value="1"/>
</dbReference>
<keyword evidence="1" id="KW-1015">Disulfide bond</keyword>
<dbReference type="GO" id="GO:0006508">
    <property type="term" value="P:proteolysis"/>
    <property type="evidence" value="ECO:0007669"/>
    <property type="project" value="UniProtKB-KW"/>
</dbReference>
<keyword evidence="2" id="KW-0645">Protease</keyword>
<evidence type="ECO:0000259" key="3">
    <source>
        <dbReference type="PROSITE" id="PS50240"/>
    </source>
</evidence>
<dbReference type="InterPro" id="IPR001254">
    <property type="entry name" value="Trypsin_dom"/>
</dbReference>
<dbReference type="CDD" id="cd00190">
    <property type="entry name" value="Tryp_SPc"/>
    <property type="match status" value="1"/>
</dbReference>
<dbReference type="InterPro" id="IPR001314">
    <property type="entry name" value="Peptidase_S1A"/>
</dbReference>
<dbReference type="AlphaFoldDB" id="A0AAV8Z8D6"/>
<dbReference type="GO" id="GO:0004252">
    <property type="term" value="F:serine-type endopeptidase activity"/>
    <property type="evidence" value="ECO:0007669"/>
    <property type="project" value="InterPro"/>
</dbReference>
<dbReference type="Pfam" id="PF00089">
    <property type="entry name" value="Trypsin"/>
    <property type="match status" value="1"/>
</dbReference>
<name>A0AAV8Z8D6_9CUCU</name>
<dbReference type="InterPro" id="IPR043504">
    <property type="entry name" value="Peptidase_S1_PA_chymotrypsin"/>
</dbReference>